<organism evidence="2 3">
    <name type="scientific">Prunus persica</name>
    <name type="common">Peach</name>
    <name type="synonym">Amygdalus persica</name>
    <dbReference type="NCBI Taxonomy" id="3760"/>
    <lineage>
        <taxon>Eukaryota</taxon>
        <taxon>Viridiplantae</taxon>
        <taxon>Streptophyta</taxon>
        <taxon>Embryophyta</taxon>
        <taxon>Tracheophyta</taxon>
        <taxon>Spermatophyta</taxon>
        <taxon>Magnoliopsida</taxon>
        <taxon>eudicotyledons</taxon>
        <taxon>Gunneridae</taxon>
        <taxon>Pentapetalae</taxon>
        <taxon>rosids</taxon>
        <taxon>fabids</taxon>
        <taxon>Rosales</taxon>
        <taxon>Rosaceae</taxon>
        <taxon>Amygdaloideae</taxon>
        <taxon>Amygdaleae</taxon>
        <taxon>Prunus</taxon>
    </lineage>
</organism>
<sequence length="96" mass="11123">MFFLYKNFIFMVLGGLFMTIHVKSRVGHLHEKLSTLTIQKRPRQLIFFFLLLLFSTAAAHLSLSLSLSSPRSARAYHLVESCRLVHSALFSLYLRH</sequence>
<dbReference type="Gramene" id="ONI26767">
    <property type="protein sequence ID" value="ONI26767"/>
    <property type="gene ID" value="PRUPE_1G044200"/>
</dbReference>
<keyword evidence="1" id="KW-0812">Transmembrane</keyword>
<feature type="transmembrane region" description="Helical" evidence="1">
    <location>
        <begin position="6"/>
        <end position="24"/>
    </location>
</feature>
<dbReference type="AlphaFoldDB" id="A0A251QSM7"/>
<keyword evidence="1" id="KW-1133">Transmembrane helix</keyword>
<feature type="transmembrane region" description="Helical" evidence="1">
    <location>
        <begin position="45"/>
        <end position="63"/>
    </location>
</feature>
<reference evidence="2 3" key="1">
    <citation type="journal article" date="2013" name="Nat. Genet.">
        <title>The high-quality draft genome of peach (Prunus persica) identifies unique patterns of genetic diversity, domestication and genome evolution.</title>
        <authorList>
            <consortium name="International Peach Genome Initiative"/>
            <person name="Verde I."/>
            <person name="Abbott A.G."/>
            <person name="Scalabrin S."/>
            <person name="Jung S."/>
            <person name="Shu S."/>
            <person name="Marroni F."/>
            <person name="Zhebentyayeva T."/>
            <person name="Dettori M.T."/>
            <person name="Grimwood J."/>
            <person name="Cattonaro F."/>
            <person name="Zuccolo A."/>
            <person name="Rossini L."/>
            <person name="Jenkins J."/>
            <person name="Vendramin E."/>
            <person name="Meisel L.A."/>
            <person name="Decroocq V."/>
            <person name="Sosinski B."/>
            <person name="Prochnik S."/>
            <person name="Mitros T."/>
            <person name="Policriti A."/>
            <person name="Cipriani G."/>
            <person name="Dondini L."/>
            <person name="Ficklin S."/>
            <person name="Goodstein D.M."/>
            <person name="Xuan P."/>
            <person name="Del Fabbro C."/>
            <person name="Aramini V."/>
            <person name="Copetti D."/>
            <person name="Gonzalez S."/>
            <person name="Horner D.S."/>
            <person name="Falchi R."/>
            <person name="Lucas S."/>
            <person name="Mica E."/>
            <person name="Maldonado J."/>
            <person name="Lazzari B."/>
            <person name="Bielenberg D."/>
            <person name="Pirona R."/>
            <person name="Miculan M."/>
            <person name="Barakat A."/>
            <person name="Testolin R."/>
            <person name="Stella A."/>
            <person name="Tartarini S."/>
            <person name="Tonutti P."/>
            <person name="Arus P."/>
            <person name="Orellana A."/>
            <person name="Wells C."/>
            <person name="Main D."/>
            <person name="Vizzotto G."/>
            <person name="Silva H."/>
            <person name="Salamini F."/>
            <person name="Schmutz J."/>
            <person name="Morgante M."/>
            <person name="Rokhsar D.S."/>
        </authorList>
    </citation>
    <scope>NUCLEOTIDE SEQUENCE [LARGE SCALE GENOMIC DNA]</scope>
    <source>
        <strain evidence="3">cv. Nemared</strain>
    </source>
</reference>
<keyword evidence="1" id="KW-0472">Membrane</keyword>
<dbReference type="Proteomes" id="UP000006882">
    <property type="component" value="Chromosome G1"/>
</dbReference>
<gene>
    <name evidence="2" type="ORF">PRUPE_1G044200</name>
</gene>
<accession>A0A251QSM7</accession>
<evidence type="ECO:0000313" key="3">
    <source>
        <dbReference type="Proteomes" id="UP000006882"/>
    </source>
</evidence>
<evidence type="ECO:0000256" key="1">
    <source>
        <dbReference type="SAM" id="Phobius"/>
    </source>
</evidence>
<keyword evidence="3" id="KW-1185">Reference proteome</keyword>
<dbReference type="EMBL" id="CM007651">
    <property type="protein sequence ID" value="ONI26767.1"/>
    <property type="molecule type" value="Genomic_DNA"/>
</dbReference>
<name>A0A251QSM7_PRUPE</name>
<evidence type="ECO:0000313" key="2">
    <source>
        <dbReference type="EMBL" id="ONI26767.1"/>
    </source>
</evidence>
<protein>
    <submittedName>
        <fullName evidence="2">Uncharacterized protein</fullName>
    </submittedName>
</protein>
<proteinExistence type="predicted"/>